<protein>
    <submittedName>
        <fullName evidence="1">Uncharacterized protein</fullName>
    </submittedName>
</protein>
<dbReference type="AlphaFoldDB" id="A0A0E9QPF3"/>
<reference evidence="1" key="2">
    <citation type="journal article" date="2015" name="Fish Shellfish Immunol.">
        <title>Early steps in the European eel (Anguilla anguilla)-Vibrio vulnificus interaction in the gills: Role of the RtxA13 toxin.</title>
        <authorList>
            <person name="Callol A."/>
            <person name="Pajuelo D."/>
            <person name="Ebbesson L."/>
            <person name="Teles M."/>
            <person name="MacKenzie S."/>
            <person name="Amaro C."/>
        </authorList>
    </citation>
    <scope>NUCLEOTIDE SEQUENCE</scope>
</reference>
<organism evidence="1">
    <name type="scientific">Anguilla anguilla</name>
    <name type="common">European freshwater eel</name>
    <name type="synonym">Muraena anguilla</name>
    <dbReference type="NCBI Taxonomy" id="7936"/>
    <lineage>
        <taxon>Eukaryota</taxon>
        <taxon>Metazoa</taxon>
        <taxon>Chordata</taxon>
        <taxon>Craniata</taxon>
        <taxon>Vertebrata</taxon>
        <taxon>Euteleostomi</taxon>
        <taxon>Actinopterygii</taxon>
        <taxon>Neopterygii</taxon>
        <taxon>Teleostei</taxon>
        <taxon>Anguilliformes</taxon>
        <taxon>Anguillidae</taxon>
        <taxon>Anguilla</taxon>
    </lineage>
</organism>
<evidence type="ECO:0000313" key="1">
    <source>
        <dbReference type="EMBL" id="JAH18048.1"/>
    </source>
</evidence>
<name>A0A0E9QPF3_ANGAN</name>
<dbReference type="EMBL" id="GBXM01090529">
    <property type="protein sequence ID" value="JAH18048.1"/>
    <property type="molecule type" value="Transcribed_RNA"/>
</dbReference>
<reference evidence="1" key="1">
    <citation type="submission" date="2014-11" db="EMBL/GenBank/DDBJ databases">
        <authorList>
            <person name="Amaro Gonzalez C."/>
        </authorList>
    </citation>
    <scope>NUCLEOTIDE SEQUENCE</scope>
</reference>
<accession>A0A0E9QPF3</accession>
<sequence length="16" mass="1707">MGSDLTESKPQNLLSS</sequence>
<proteinExistence type="predicted"/>